<dbReference type="Pfam" id="PF02613">
    <property type="entry name" value="Nitrate_red_del"/>
    <property type="match status" value="1"/>
</dbReference>
<proteinExistence type="predicted"/>
<dbReference type="SUPFAM" id="SSF89155">
    <property type="entry name" value="TorD-like"/>
    <property type="match status" value="1"/>
</dbReference>
<protein>
    <submittedName>
        <fullName evidence="2">Chaperone protein TorD</fullName>
    </submittedName>
</protein>
<dbReference type="InterPro" id="IPR036411">
    <property type="entry name" value="TorD-like_sf"/>
</dbReference>
<comment type="caution">
    <text evidence="2">The sequence shown here is derived from an EMBL/GenBank/DDBJ whole genome shotgun (WGS) entry which is preliminary data.</text>
</comment>
<dbReference type="InterPro" id="IPR036386">
    <property type="entry name" value="HscB_C_sf"/>
</dbReference>
<dbReference type="EMBL" id="CAKLDI010000001">
    <property type="protein sequence ID" value="CAH0532237.1"/>
    <property type="molecule type" value="Genomic_DNA"/>
</dbReference>
<accession>A0ABM8ZQS0</accession>
<dbReference type="PANTHER" id="PTHR34227">
    <property type="entry name" value="CHAPERONE PROTEIN YCDY"/>
    <property type="match status" value="1"/>
</dbReference>
<dbReference type="InterPro" id="IPR020945">
    <property type="entry name" value="DMSO/NO3_reduct_chaperone"/>
</dbReference>
<evidence type="ECO:0000313" key="3">
    <source>
        <dbReference type="Proteomes" id="UP000838672"/>
    </source>
</evidence>
<dbReference type="PANTHER" id="PTHR34227:SF11">
    <property type="entry name" value="CHAPERONE PROTEIN TORD"/>
    <property type="match status" value="1"/>
</dbReference>
<gene>
    <name evidence="2" type="primary">torD_1</name>
    <name evidence="2" type="ORF">VST7929_00048</name>
</gene>
<evidence type="ECO:0000256" key="1">
    <source>
        <dbReference type="ARBA" id="ARBA00023186"/>
    </source>
</evidence>
<dbReference type="Gene3D" id="1.20.120.1820">
    <property type="match status" value="1"/>
</dbReference>
<dbReference type="RefSeq" id="WP_237464030.1">
    <property type="nucleotide sequence ID" value="NZ_CAKLDI010000001.1"/>
</dbReference>
<evidence type="ECO:0000313" key="2">
    <source>
        <dbReference type="EMBL" id="CAH0532237.1"/>
    </source>
</evidence>
<keyword evidence="1" id="KW-0143">Chaperone</keyword>
<sequence length="225" mass="25543">MTEESEVIQTLRQQMKIRANLYWWFANLLGGELTVEQLSELSSEYGQNVLATLAEQPCLAPHVQRLRDALTLLNSFPYPELELASDYADLFLADVRVGAPPYASLYYGEVSMLYQAPHQMMLELLQQHGLASEQFEQPADHLAIELDLMGNLALKAANTPALFEACVDQQGVLGEQLRWWVQAWCDACQRFEGNDFYPALSQLLVDFLNFESQWLGDVVDALRPR</sequence>
<organism evidence="2 3">
    <name type="scientific">Vibrio stylophorae</name>
    <dbReference type="NCBI Taxonomy" id="659351"/>
    <lineage>
        <taxon>Bacteria</taxon>
        <taxon>Pseudomonadati</taxon>
        <taxon>Pseudomonadota</taxon>
        <taxon>Gammaproteobacteria</taxon>
        <taxon>Vibrionales</taxon>
        <taxon>Vibrionaceae</taxon>
        <taxon>Vibrio</taxon>
    </lineage>
</organism>
<keyword evidence="3" id="KW-1185">Reference proteome</keyword>
<name>A0ABM8ZQS0_9VIBR</name>
<dbReference type="InterPro" id="IPR050289">
    <property type="entry name" value="TorD/DmsD_chaperones"/>
</dbReference>
<reference evidence="2" key="1">
    <citation type="submission" date="2021-11" db="EMBL/GenBank/DDBJ databases">
        <authorList>
            <person name="Rodrigo-Torres L."/>
            <person name="Arahal R. D."/>
            <person name="Lucena T."/>
        </authorList>
    </citation>
    <scope>NUCLEOTIDE SEQUENCE</scope>
    <source>
        <strain evidence="2">CECT 7929</strain>
    </source>
</reference>
<dbReference type="Proteomes" id="UP000838672">
    <property type="component" value="Unassembled WGS sequence"/>
</dbReference>
<dbReference type="NCBIfam" id="NF003442">
    <property type="entry name" value="PRK04976.1"/>
    <property type="match status" value="1"/>
</dbReference>
<dbReference type="Gene3D" id="1.20.1280.20">
    <property type="entry name" value="HscB, C-terminal domain"/>
    <property type="match status" value="1"/>
</dbReference>